<evidence type="ECO:0000259" key="5">
    <source>
        <dbReference type="Pfam" id="PF03177"/>
    </source>
</evidence>
<dbReference type="InterPro" id="IPR007187">
    <property type="entry name" value="Nucleoporin_Nup133/Nup155_C"/>
</dbReference>
<evidence type="ECO:0000256" key="1">
    <source>
        <dbReference type="ARBA" id="ARBA00004123"/>
    </source>
</evidence>
<dbReference type="GO" id="GO:0000972">
    <property type="term" value="P:transcription-dependent tethering of RNA polymerase II gene DNA at nuclear periphery"/>
    <property type="evidence" value="ECO:0007669"/>
    <property type="project" value="TreeGrafter"/>
</dbReference>
<dbReference type="GO" id="GO:0006405">
    <property type="term" value="P:RNA export from nucleus"/>
    <property type="evidence" value="ECO:0007669"/>
    <property type="project" value="TreeGrafter"/>
</dbReference>
<dbReference type="GO" id="GO:0044611">
    <property type="term" value="C:nuclear pore inner ring"/>
    <property type="evidence" value="ECO:0007669"/>
    <property type="project" value="TreeGrafter"/>
</dbReference>
<proteinExistence type="inferred from homology"/>
<dbReference type="InterPro" id="IPR042533">
    <property type="entry name" value="Nucleoporin_Nup155_C_1"/>
</dbReference>
<dbReference type="EMBL" id="JAECZO010000028">
    <property type="protein sequence ID" value="KAK7202330.1"/>
    <property type="molecule type" value="Genomic_DNA"/>
</dbReference>
<dbReference type="GO" id="GO:0006606">
    <property type="term" value="P:protein import into nucleus"/>
    <property type="evidence" value="ECO:0007669"/>
    <property type="project" value="TreeGrafter"/>
</dbReference>
<dbReference type="Proteomes" id="UP001430356">
    <property type="component" value="Unassembled WGS sequence"/>
</dbReference>
<dbReference type="Pfam" id="PF03177">
    <property type="entry name" value="Nucleoporin_C"/>
    <property type="match status" value="1"/>
</dbReference>
<dbReference type="GO" id="GO:0036228">
    <property type="term" value="P:protein localization to nuclear inner membrane"/>
    <property type="evidence" value="ECO:0007669"/>
    <property type="project" value="TreeGrafter"/>
</dbReference>
<comment type="subcellular location">
    <subcellularLocation>
        <location evidence="1">Nucleus</location>
    </subcellularLocation>
</comment>
<evidence type="ECO:0000256" key="4">
    <source>
        <dbReference type="ARBA" id="ARBA00023242"/>
    </source>
</evidence>
<feature type="domain" description="Nucleoporin Nup133/Nup155-like N-terminal" evidence="6">
    <location>
        <begin position="58"/>
        <end position="467"/>
    </location>
</feature>
<reference evidence="7 8" key="1">
    <citation type="journal article" date="2021" name="MBio">
        <title>A New Model Trypanosomatid, Novymonas esmeraldas: Genomic Perception of Its 'Candidatus Pandoraea novymonadis' Endosymbiont.</title>
        <authorList>
            <person name="Zakharova A."/>
            <person name="Saura A."/>
            <person name="Butenko A."/>
            <person name="Podesvova L."/>
            <person name="Warmusova S."/>
            <person name="Kostygov A.Y."/>
            <person name="Nenarokova A."/>
            <person name="Lukes J."/>
            <person name="Opperdoes F.R."/>
            <person name="Yurchenko V."/>
        </authorList>
    </citation>
    <scope>NUCLEOTIDE SEQUENCE [LARGE SCALE GENOMIC DNA]</scope>
    <source>
        <strain evidence="7 8">E262AT.01</strain>
    </source>
</reference>
<accession>A0AAW0F728</accession>
<dbReference type="Gene3D" id="1.25.40.450">
    <property type="entry name" value="Nucleoporin, helical domain, N-terminal subdomain"/>
    <property type="match status" value="1"/>
</dbReference>
<keyword evidence="3" id="KW-0813">Transport</keyword>
<keyword evidence="4" id="KW-0539">Nucleus</keyword>
<dbReference type="Pfam" id="PF08801">
    <property type="entry name" value="Nucleoporin_N"/>
    <property type="match status" value="1"/>
</dbReference>
<protein>
    <submittedName>
        <fullName evidence="7">Nuclear pore complex protein (NUP155)</fullName>
    </submittedName>
</protein>
<name>A0AAW0F728_9TRYP</name>
<evidence type="ECO:0000313" key="8">
    <source>
        <dbReference type="Proteomes" id="UP001430356"/>
    </source>
</evidence>
<comment type="caution">
    <text evidence="7">The sequence shown here is derived from an EMBL/GenBank/DDBJ whole genome shotgun (WGS) entry which is preliminary data.</text>
</comment>
<comment type="similarity">
    <text evidence="2">Belongs to the non-repetitive/WGA-negative nucleoporin family.</text>
</comment>
<evidence type="ECO:0000259" key="6">
    <source>
        <dbReference type="Pfam" id="PF08801"/>
    </source>
</evidence>
<dbReference type="Gene3D" id="1.20.58.1780">
    <property type="match status" value="1"/>
</dbReference>
<dbReference type="InterPro" id="IPR004870">
    <property type="entry name" value="Nucleoporin_Nup155"/>
</dbReference>
<organism evidence="7 8">
    <name type="scientific">Novymonas esmeraldas</name>
    <dbReference type="NCBI Taxonomy" id="1808958"/>
    <lineage>
        <taxon>Eukaryota</taxon>
        <taxon>Discoba</taxon>
        <taxon>Euglenozoa</taxon>
        <taxon>Kinetoplastea</taxon>
        <taxon>Metakinetoplastina</taxon>
        <taxon>Trypanosomatida</taxon>
        <taxon>Trypanosomatidae</taxon>
        <taxon>Novymonas</taxon>
    </lineage>
</organism>
<dbReference type="InterPro" id="IPR014908">
    <property type="entry name" value="Nucleoporin_Nup133/Nup155_N"/>
</dbReference>
<feature type="domain" description="Nucleoporin Nup133/Nup155-like C-terminal" evidence="5">
    <location>
        <begin position="770"/>
        <end position="1221"/>
    </location>
</feature>
<evidence type="ECO:0000313" key="7">
    <source>
        <dbReference type="EMBL" id="KAK7202330.1"/>
    </source>
</evidence>
<sequence>MQPQTDKERSGARVMVENAVSAVVASAAAERRLNPHASGFVRSNAYALRSRDTTYTVPDLFPAGAVAWPESLLTLWKTMRYGSLTGVFAELSRAWFTVDNKLVLWDFRGGFQFCVYDEIPELISVVGVPLRPVAGIFQPHVTYVLPVGTTSMLFLLGLCVVGDGERAEMTVVNLGYSCSTETVITKAVGSSGRVFCAGANGVVYEVCYMRENTPLTPKIRLVSYGHWFPSTPVLGQLTSAVASAWESWRGGAHGGLVDVVVDERDGILATLSERSTIGLWRLHPNGGMRHVLSLRHRPDRQTRSSAAPHGEPAPLTRLFVIDADAQGCRLMAVALNGDQFRYRYVNTYDSVYGAELVLQSHTPSYVSANKEVSVCYASGSAFLAAFSDMSDDRASDEVLAATSPSTVMAPHQNARDVVASFGGASTRIVRVDAIERVPTHSPQNVTDVCAQVCSPAPTYIVVHRHGLSLFAQARPVDTLYLILSASEADCRESLLGRFTSVYSASDYAAMLFQIAIGAVCVAAERPLHFAKDASLSSSGDDEASLHALGDHLRRADNAEAPRRARELLRSLQLPGTQAAPSSSAPEAEAQHVAVLLSPFATGLVAFVARALCSVWNSAVGRITQSTVTPVSCVLGRLLQYLDSLSIGATPEHQLSVELQHVWQSDRAVVVVPRGRSLRAEDVTLLQAAMLHSCYELAHKALQATTLLQRALGIPLPAEDASTTFAQVMRDSAVAQRLGRHLSEVMLNSQRGIDAGAGDGGGGGLAASFAQLQQRCPYFFDGVSTQAYQLRSDMMALTRGGSLHSSTEAEMQSWAAEVGARAATYWPSGALQRICEQLRSLKREGVAVELLLHAAAQLDPSNAALGIFLAEGSGQVADEQRHGTAYAVHQTKTQVLELVVSTLEAAWLSHRSVVDNLLGGPRRSGTIWQVEPSDEYAHCFLFDWMCAPRDDRGTAKALRDTLVAARSPFLASYLRRNAEFLTEEYAHYLASVQGDYRGAMQQCFVMAQAALSEMPVAERLPFRLRCLREALACAKKCQSDQQQQVEQQVRLMEAQQRLYNIATEFISSGSATLDRRVEWDGQTVTERDVAVQHIDFLSSFVASASDLIEMGGMYPALGGAEVQLDALVCSHVTDAAVYATCIGRAYQKERDTAEAITARLIGTYFHQLGCFPLSYLVRLLESYAFPRSPAGSAQVAQLLVHLGVDPKVLFITYEAILGDREDAGVACVEFAEAGVTRGYLVYAFATVLVCLAELGRRGSVQQWLVNNAMAATREMIRRAALGVASPAERTAVERAEELLRKANTLAAGGLAL</sequence>
<evidence type="ECO:0000256" key="2">
    <source>
        <dbReference type="ARBA" id="ARBA00007373"/>
    </source>
</evidence>
<dbReference type="PANTHER" id="PTHR10350">
    <property type="entry name" value="NUCLEAR PORE COMPLEX PROTEIN NUP155"/>
    <property type="match status" value="1"/>
</dbReference>
<dbReference type="GO" id="GO:0017056">
    <property type="term" value="F:structural constituent of nuclear pore"/>
    <property type="evidence" value="ECO:0007669"/>
    <property type="project" value="InterPro"/>
</dbReference>
<dbReference type="PANTHER" id="PTHR10350:SF6">
    <property type="entry name" value="NUCLEAR PORE COMPLEX PROTEIN NUP155"/>
    <property type="match status" value="1"/>
</dbReference>
<keyword evidence="8" id="KW-1185">Reference proteome</keyword>
<evidence type="ECO:0000256" key="3">
    <source>
        <dbReference type="ARBA" id="ARBA00022448"/>
    </source>
</evidence>
<gene>
    <name evidence="7" type="ORF">NESM_000304900</name>
</gene>